<accession>A0A7U2ET11</accession>
<feature type="compositionally biased region" description="Low complexity" evidence="1">
    <location>
        <begin position="43"/>
        <end position="53"/>
    </location>
</feature>
<dbReference type="InterPro" id="IPR038883">
    <property type="entry name" value="AN11006-like"/>
</dbReference>
<organism evidence="2 3">
    <name type="scientific">Phaeosphaeria nodorum (strain SN15 / ATCC MYA-4574 / FGSC 10173)</name>
    <name type="common">Glume blotch fungus</name>
    <name type="synonym">Parastagonospora nodorum</name>
    <dbReference type="NCBI Taxonomy" id="321614"/>
    <lineage>
        <taxon>Eukaryota</taxon>
        <taxon>Fungi</taxon>
        <taxon>Dikarya</taxon>
        <taxon>Ascomycota</taxon>
        <taxon>Pezizomycotina</taxon>
        <taxon>Dothideomycetes</taxon>
        <taxon>Pleosporomycetidae</taxon>
        <taxon>Pleosporales</taxon>
        <taxon>Pleosporineae</taxon>
        <taxon>Phaeosphaeriaceae</taxon>
        <taxon>Parastagonospora</taxon>
    </lineage>
</organism>
<dbReference type="AlphaFoldDB" id="A0A7U2ET11"/>
<dbReference type="PANTHER" id="PTHR42085">
    <property type="entry name" value="F-BOX DOMAIN-CONTAINING PROTEIN"/>
    <property type="match status" value="1"/>
</dbReference>
<feature type="region of interest" description="Disordered" evidence="1">
    <location>
        <begin position="1"/>
        <end position="53"/>
    </location>
</feature>
<keyword evidence="3" id="KW-1185">Reference proteome</keyword>
<name>A0A7U2ET11_PHANO</name>
<evidence type="ECO:0000313" key="3">
    <source>
        <dbReference type="Proteomes" id="UP000663193"/>
    </source>
</evidence>
<dbReference type="VEuPathDB" id="FungiDB:JI435_023980"/>
<dbReference type="Proteomes" id="UP000663193">
    <property type="component" value="Chromosome 2"/>
</dbReference>
<sequence>MASHASTPRSQSRSSTGSSGTSDTTMLDAPPQTPSRPVRPRHASASNPSPASQAVSFDASFSLLLSLPRELRERIYVFALTSSHPFPCPRPLQPPPEKFKHHVSVSLIRANKQVYEESVSMLYSRNTFLFVHPSDCNIFRIIAAPASHNITSVFFRIREKDLRLWTSYLGSKTTERSLRFDLPKLKNLSISMLYRNLTMHTALLAHSLQNNALAGLPPAIVVQVQAVQNALGQQIAALNQQGRNAEGGDDVSQTPPPAIPFSQFQAGALFPQPPPPPPAPVHHNPPHHHQAIPIVYGTPSPGPNPPTHFLRFEREMGIEALCLALSETRRKDTDVKIVCTMRIPKREVERLVRMWPEEMERCEVWNARTRFRKVGGVEVSLEVCGYEILGIGGA</sequence>
<proteinExistence type="predicted"/>
<feature type="region of interest" description="Disordered" evidence="1">
    <location>
        <begin position="266"/>
        <end position="308"/>
    </location>
</feature>
<protein>
    <recommendedName>
        <fullName evidence="4">F-box domain-containing protein</fullName>
    </recommendedName>
</protein>
<dbReference type="PANTHER" id="PTHR42085:SF1">
    <property type="entry name" value="F-BOX DOMAIN-CONTAINING PROTEIN"/>
    <property type="match status" value="1"/>
</dbReference>
<feature type="compositionally biased region" description="Pro residues" evidence="1">
    <location>
        <begin position="271"/>
        <end position="280"/>
    </location>
</feature>
<feature type="compositionally biased region" description="Low complexity" evidence="1">
    <location>
        <begin position="1"/>
        <end position="25"/>
    </location>
</feature>
<evidence type="ECO:0008006" key="4">
    <source>
        <dbReference type="Google" id="ProtNLM"/>
    </source>
</evidence>
<dbReference type="OMA" id="SDCNVFR"/>
<evidence type="ECO:0000256" key="1">
    <source>
        <dbReference type="SAM" id="MobiDB-lite"/>
    </source>
</evidence>
<evidence type="ECO:0000313" key="2">
    <source>
        <dbReference type="EMBL" id="QRC92256.1"/>
    </source>
</evidence>
<gene>
    <name evidence="2" type="ORF">JI435_023980</name>
</gene>
<dbReference type="OrthoDB" id="62952at2759"/>
<reference evidence="3" key="1">
    <citation type="journal article" date="2021" name="BMC Genomics">
        <title>Chromosome-level genome assembly and manually-curated proteome of model necrotroph Parastagonospora nodorum Sn15 reveals a genome-wide trove of candidate effector homologs, and redundancy of virulence-related functions within an accessory chromosome.</title>
        <authorList>
            <person name="Bertazzoni S."/>
            <person name="Jones D.A.B."/>
            <person name="Phan H.T."/>
            <person name="Tan K.-C."/>
            <person name="Hane J.K."/>
        </authorList>
    </citation>
    <scope>NUCLEOTIDE SEQUENCE [LARGE SCALE GENOMIC DNA]</scope>
    <source>
        <strain evidence="3">SN15 / ATCC MYA-4574 / FGSC 10173)</strain>
    </source>
</reference>
<dbReference type="EMBL" id="CP069024">
    <property type="protein sequence ID" value="QRC92256.1"/>
    <property type="molecule type" value="Genomic_DNA"/>
</dbReference>